<feature type="region of interest" description="Disordered" evidence="1">
    <location>
        <begin position="76"/>
        <end position="135"/>
    </location>
</feature>
<evidence type="ECO:0008006" key="4">
    <source>
        <dbReference type="Google" id="ProtNLM"/>
    </source>
</evidence>
<evidence type="ECO:0000256" key="1">
    <source>
        <dbReference type="SAM" id="MobiDB-lite"/>
    </source>
</evidence>
<feature type="region of interest" description="Disordered" evidence="1">
    <location>
        <begin position="275"/>
        <end position="309"/>
    </location>
</feature>
<proteinExistence type="predicted"/>
<sequence length="435" mass="48986">QKIARFVPDLVTSCPEVTLSACSDVYEEIEDVRERMSQLSCFTADAAKPTRDPIAKVMGQNVSLRRPRISLTWVLRDNNDSPATTSGEHRSNKQPQYRKKSRGERLFSERYANGQESDRKVCPESDRNSLSGNSKSSLIAHERLLEGTLKNTRSEPALFASSQTTRRHRHRKRRDRNRCPRFGYEITNVDDFLSKASTLYQTRSGGYQLEIPLPLGMVVNAVFKNQTWLYVQTPHAEEGYVNYTACLPLGILPAVKSSKPPPCWETNGDIFPKPCGGNLTDSEKELQMRGTRSEGARTPRSRRSKSCGEKQVDALFLRATSQPKLYEKPAPVRISPYSCGAPKPNLHDEYVSLLPKPRRGAPLGIKSPLLLRETLLAVRENYMSESVSVRKGDVVTLLACKEYRDKNSCRQWFFVKTRDGGEGYIPAEVAGHGFL</sequence>
<dbReference type="EMBL" id="AJWK01022652">
    <property type="status" value="NOT_ANNOTATED_CDS"/>
    <property type="molecule type" value="Genomic_DNA"/>
</dbReference>
<evidence type="ECO:0000313" key="3">
    <source>
        <dbReference type="Proteomes" id="UP000092461"/>
    </source>
</evidence>
<dbReference type="Proteomes" id="UP000092461">
    <property type="component" value="Unassembled WGS sequence"/>
</dbReference>
<evidence type="ECO:0000313" key="2">
    <source>
        <dbReference type="EnsemblMetazoa" id="LLOJ006896-PA"/>
    </source>
</evidence>
<accession>A0A1B0CPU7</accession>
<dbReference type="VEuPathDB" id="VectorBase:LLOJ006896"/>
<dbReference type="EnsemblMetazoa" id="LLOJ006896-RA">
    <property type="protein sequence ID" value="LLOJ006896-PA"/>
    <property type="gene ID" value="LLOJ006896"/>
</dbReference>
<keyword evidence="3" id="KW-1185">Reference proteome</keyword>
<dbReference type="AlphaFoldDB" id="A0A1B0CPU7"/>
<protein>
    <recommendedName>
        <fullName evidence="4">SH3 domain-containing protein</fullName>
    </recommendedName>
</protein>
<name>A0A1B0CPU7_LUTLO</name>
<dbReference type="VEuPathDB" id="VectorBase:LLONM1_005590"/>
<reference evidence="2" key="1">
    <citation type="submission" date="2020-05" db="UniProtKB">
        <authorList>
            <consortium name="EnsemblMetazoa"/>
        </authorList>
    </citation>
    <scope>IDENTIFICATION</scope>
    <source>
        <strain evidence="2">Jacobina</strain>
    </source>
</reference>
<organism evidence="2 3">
    <name type="scientific">Lutzomyia longipalpis</name>
    <name type="common">Sand fly</name>
    <dbReference type="NCBI Taxonomy" id="7200"/>
    <lineage>
        <taxon>Eukaryota</taxon>
        <taxon>Metazoa</taxon>
        <taxon>Ecdysozoa</taxon>
        <taxon>Arthropoda</taxon>
        <taxon>Hexapoda</taxon>
        <taxon>Insecta</taxon>
        <taxon>Pterygota</taxon>
        <taxon>Neoptera</taxon>
        <taxon>Endopterygota</taxon>
        <taxon>Diptera</taxon>
        <taxon>Nematocera</taxon>
        <taxon>Psychodoidea</taxon>
        <taxon>Psychodidae</taxon>
        <taxon>Lutzomyia</taxon>
        <taxon>Lutzomyia</taxon>
    </lineage>
</organism>
<feature type="compositionally biased region" description="Basic and acidic residues" evidence="1">
    <location>
        <begin position="116"/>
        <end position="127"/>
    </location>
</feature>
<feature type="compositionally biased region" description="Basic and acidic residues" evidence="1">
    <location>
        <begin position="281"/>
        <end position="297"/>
    </location>
</feature>